<keyword evidence="2" id="KW-0067">ATP-binding</keyword>
<proteinExistence type="predicted"/>
<evidence type="ECO:0000256" key="3">
    <source>
        <dbReference type="SAM" id="MobiDB-lite"/>
    </source>
</evidence>
<comment type="caution">
    <text evidence="5">The sequence shown here is derived from an EMBL/GenBank/DDBJ whole genome shotgun (WGS) entry which is preliminary data.</text>
</comment>
<dbReference type="GO" id="GO:0000730">
    <property type="term" value="P:DNA recombinase assembly"/>
    <property type="evidence" value="ECO:0007669"/>
    <property type="project" value="TreeGrafter"/>
</dbReference>
<dbReference type="GO" id="GO:0005524">
    <property type="term" value="F:ATP binding"/>
    <property type="evidence" value="ECO:0007669"/>
    <property type="project" value="UniProtKB-KW"/>
</dbReference>
<dbReference type="GO" id="GO:0008094">
    <property type="term" value="F:ATP-dependent activity, acting on DNA"/>
    <property type="evidence" value="ECO:0007669"/>
    <property type="project" value="InterPro"/>
</dbReference>
<evidence type="ECO:0000256" key="1">
    <source>
        <dbReference type="ARBA" id="ARBA00022741"/>
    </source>
</evidence>
<dbReference type="GO" id="GO:0003690">
    <property type="term" value="F:double-stranded DNA binding"/>
    <property type="evidence" value="ECO:0007669"/>
    <property type="project" value="TreeGrafter"/>
</dbReference>
<sequence>MHLAKFLRSLQKLADDFGFVVVITNQVVAQVDSSAIFTGPQIKPIGGNIMAHATTTRLDLQKGRGDPLSPLDLGDEGRLPRDRHH</sequence>
<evidence type="ECO:0000313" key="5">
    <source>
        <dbReference type="EMBL" id="KAL0355523.1"/>
    </source>
</evidence>
<dbReference type="PANTHER" id="PTHR22942:SF39">
    <property type="entry name" value="DNA REPAIR PROTEIN RAD51 HOMOLOG 1"/>
    <property type="match status" value="1"/>
</dbReference>
<dbReference type="InterPro" id="IPR013632">
    <property type="entry name" value="Rad51_C"/>
</dbReference>
<protein>
    <submittedName>
        <fullName evidence="5">DNA repair protein B</fullName>
    </submittedName>
</protein>
<evidence type="ECO:0000259" key="4">
    <source>
        <dbReference type="PROSITE" id="PS50163"/>
    </source>
</evidence>
<reference evidence="5" key="1">
    <citation type="submission" date="2020-06" db="EMBL/GenBank/DDBJ databases">
        <authorList>
            <person name="Li T."/>
            <person name="Hu X."/>
            <person name="Zhang T."/>
            <person name="Song X."/>
            <person name="Zhang H."/>
            <person name="Dai N."/>
            <person name="Sheng W."/>
            <person name="Hou X."/>
            <person name="Wei L."/>
        </authorList>
    </citation>
    <scope>NUCLEOTIDE SEQUENCE</scope>
    <source>
        <strain evidence="5">G02</strain>
        <tissue evidence="5">Leaf</tissue>
    </source>
</reference>
<dbReference type="EMBL" id="JACGWJ010000017">
    <property type="protein sequence ID" value="KAL0355523.1"/>
    <property type="molecule type" value="Genomic_DNA"/>
</dbReference>
<dbReference type="AlphaFoldDB" id="A0AAW2PKI2"/>
<dbReference type="GO" id="GO:0042148">
    <property type="term" value="P:DNA strand invasion"/>
    <property type="evidence" value="ECO:0007669"/>
    <property type="project" value="TreeGrafter"/>
</dbReference>
<dbReference type="GO" id="GO:0070192">
    <property type="term" value="P:chromosome organization involved in meiotic cell cycle"/>
    <property type="evidence" value="ECO:0007669"/>
    <property type="project" value="TreeGrafter"/>
</dbReference>
<dbReference type="InterPro" id="IPR027417">
    <property type="entry name" value="P-loop_NTPase"/>
</dbReference>
<evidence type="ECO:0000256" key="2">
    <source>
        <dbReference type="ARBA" id="ARBA00022840"/>
    </source>
</evidence>
<dbReference type="PANTHER" id="PTHR22942">
    <property type="entry name" value="RECA/RAD51/RADA DNA STRAND-PAIRING FAMILY MEMBER"/>
    <property type="match status" value="1"/>
</dbReference>
<organism evidence="5">
    <name type="scientific">Sesamum radiatum</name>
    <name type="common">Black benniseed</name>
    <dbReference type="NCBI Taxonomy" id="300843"/>
    <lineage>
        <taxon>Eukaryota</taxon>
        <taxon>Viridiplantae</taxon>
        <taxon>Streptophyta</taxon>
        <taxon>Embryophyta</taxon>
        <taxon>Tracheophyta</taxon>
        <taxon>Spermatophyta</taxon>
        <taxon>Magnoliopsida</taxon>
        <taxon>eudicotyledons</taxon>
        <taxon>Gunneridae</taxon>
        <taxon>Pentapetalae</taxon>
        <taxon>asterids</taxon>
        <taxon>lamiids</taxon>
        <taxon>Lamiales</taxon>
        <taxon>Pedaliaceae</taxon>
        <taxon>Sesamum</taxon>
    </lineage>
</organism>
<keyword evidence="1" id="KW-0547">Nucleotide-binding</keyword>
<name>A0AAW2PKI2_SESRA</name>
<accession>A0AAW2PKI2</accession>
<dbReference type="SUPFAM" id="SSF52540">
    <property type="entry name" value="P-loop containing nucleoside triphosphate hydrolases"/>
    <property type="match status" value="1"/>
</dbReference>
<dbReference type="Gene3D" id="3.40.50.300">
    <property type="entry name" value="P-loop containing nucleotide triphosphate hydrolases"/>
    <property type="match status" value="1"/>
</dbReference>
<dbReference type="Pfam" id="PF08423">
    <property type="entry name" value="Rad51"/>
    <property type="match status" value="1"/>
</dbReference>
<dbReference type="InterPro" id="IPR020587">
    <property type="entry name" value="RecA_monomer-monomer_interface"/>
</dbReference>
<dbReference type="GO" id="GO:0000150">
    <property type="term" value="F:DNA strand exchange activity"/>
    <property type="evidence" value="ECO:0007669"/>
    <property type="project" value="TreeGrafter"/>
</dbReference>
<feature type="compositionally biased region" description="Basic and acidic residues" evidence="3">
    <location>
        <begin position="75"/>
        <end position="85"/>
    </location>
</feature>
<feature type="domain" description="RecA family profile 2" evidence="4">
    <location>
        <begin position="34"/>
        <end position="79"/>
    </location>
</feature>
<dbReference type="GO" id="GO:0000794">
    <property type="term" value="C:condensed nuclear chromosome"/>
    <property type="evidence" value="ECO:0007669"/>
    <property type="project" value="TreeGrafter"/>
</dbReference>
<dbReference type="GO" id="GO:0007131">
    <property type="term" value="P:reciprocal meiotic recombination"/>
    <property type="evidence" value="ECO:0007669"/>
    <property type="project" value="TreeGrafter"/>
</dbReference>
<reference evidence="5" key="2">
    <citation type="journal article" date="2024" name="Plant">
        <title>Genomic evolution and insights into agronomic trait innovations of Sesamum species.</title>
        <authorList>
            <person name="Miao H."/>
            <person name="Wang L."/>
            <person name="Qu L."/>
            <person name="Liu H."/>
            <person name="Sun Y."/>
            <person name="Le M."/>
            <person name="Wang Q."/>
            <person name="Wei S."/>
            <person name="Zheng Y."/>
            <person name="Lin W."/>
            <person name="Duan Y."/>
            <person name="Cao H."/>
            <person name="Xiong S."/>
            <person name="Wang X."/>
            <person name="Wei L."/>
            <person name="Li C."/>
            <person name="Ma Q."/>
            <person name="Ju M."/>
            <person name="Zhao R."/>
            <person name="Li G."/>
            <person name="Mu C."/>
            <person name="Tian Q."/>
            <person name="Mei H."/>
            <person name="Zhang T."/>
            <person name="Gao T."/>
            <person name="Zhang H."/>
        </authorList>
    </citation>
    <scope>NUCLEOTIDE SEQUENCE</scope>
    <source>
        <strain evidence="5">G02</strain>
    </source>
</reference>
<dbReference type="GO" id="GO:0003697">
    <property type="term" value="F:single-stranded DNA binding"/>
    <property type="evidence" value="ECO:0007669"/>
    <property type="project" value="TreeGrafter"/>
</dbReference>
<feature type="region of interest" description="Disordered" evidence="3">
    <location>
        <begin position="57"/>
        <end position="85"/>
    </location>
</feature>
<dbReference type="GO" id="GO:0006312">
    <property type="term" value="P:mitotic recombination"/>
    <property type="evidence" value="ECO:0007669"/>
    <property type="project" value="TreeGrafter"/>
</dbReference>
<dbReference type="PROSITE" id="PS50163">
    <property type="entry name" value="RECA_3"/>
    <property type="match status" value="1"/>
</dbReference>
<gene>
    <name evidence="5" type="ORF">Sradi_3999200</name>
</gene>